<gene>
    <name evidence="1" type="ORF">BGP82_20185</name>
</gene>
<name>A0A2S3WQ90_PSEPU</name>
<protein>
    <submittedName>
        <fullName evidence="1">Uncharacterized protein</fullName>
    </submittedName>
</protein>
<dbReference type="AlphaFoldDB" id="A0A2S3WQ90"/>
<reference evidence="1 2" key="2">
    <citation type="submission" date="2018-03" db="EMBL/GenBank/DDBJ databases">
        <title>Draft genome of Pseudomonas putida strain KH-18-2.</title>
        <authorList>
            <person name="Yoshizawa S."/>
            <person name="Khan N.H."/>
            <person name="Nishimura M."/>
            <person name="Chiura H.X."/>
            <person name="Ogura Y."/>
            <person name="Hayashi T."/>
            <person name="Kogure K."/>
        </authorList>
    </citation>
    <scope>NUCLEOTIDE SEQUENCE [LARGE SCALE GENOMIC DNA]</scope>
    <source>
        <strain evidence="1 2">KH-18-2</strain>
    </source>
</reference>
<comment type="caution">
    <text evidence="1">The sequence shown here is derived from an EMBL/GenBank/DDBJ whole genome shotgun (WGS) entry which is preliminary data.</text>
</comment>
<accession>A0A2S3WQ90</accession>
<proteinExistence type="predicted"/>
<reference evidence="1 2" key="1">
    <citation type="submission" date="2016-08" db="EMBL/GenBank/DDBJ databases">
        <authorList>
            <person name="Seilhamer J.J."/>
        </authorList>
    </citation>
    <scope>NUCLEOTIDE SEQUENCE [LARGE SCALE GENOMIC DNA]</scope>
    <source>
        <strain evidence="1 2">KH-18-2</strain>
    </source>
</reference>
<sequence>MLSPQITRMRSRPTEFLQGDLEILNGSVRLGVLLQPFVQHALNQWNDVATIKGVIFDLLQLVYEHWGANRQ</sequence>
<evidence type="ECO:0000313" key="1">
    <source>
        <dbReference type="EMBL" id="POG03587.1"/>
    </source>
</evidence>
<evidence type="ECO:0000313" key="2">
    <source>
        <dbReference type="Proteomes" id="UP000237378"/>
    </source>
</evidence>
<dbReference type="Proteomes" id="UP000237378">
    <property type="component" value="Unassembled WGS sequence"/>
</dbReference>
<organism evidence="1 2">
    <name type="scientific">Pseudomonas putida</name>
    <name type="common">Arthrobacter siderocapsulatus</name>
    <dbReference type="NCBI Taxonomy" id="303"/>
    <lineage>
        <taxon>Bacteria</taxon>
        <taxon>Pseudomonadati</taxon>
        <taxon>Pseudomonadota</taxon>
        <taxon>Gammaproteobacteria</taxon>
        <taxon>Pseudomonadales</taxon>
        <taxon>Pseudomonadaceae</taxon>
        <taxon>Pseudomonas</taxon>
    </lineage>
</organism>
<dbReference type="EMBL" id="MING01000083">
    <property type="protein sequence ID" value="POG03587.1"/>
    <property type="molecule type" value="Genomic_DNA"/>
</dbReference>